<dbReference type="SUPFAM" id="SSF51261">
    <property type="entry name" value="Duplicated hybrid motif"/>
    <property type="match status" value="1"/>
</dbReference>
<feature type="compositionally biased region" description="Low complexity" evidence="2">
    <location>
        <begin position="361"/>
        <end position="371"/>
    </location>
</feature>
<dbReference type="Pfam" id="PF01551">
    <property type="entry name" value="Peptidase_M23"/>
    <property type="match status" value="1"/>
</dbReference>
<feature type="compositionally biased region" description="Basic and acidic residues" evidence="2">
    <location>
        <begin position="435"/>
        <end position="446"/>
    </location>
</feature>
<feature type="region of interest" description="Disordered" evidence="2">
    <location>
        <begin position="41"/>
        <end position="133"/>
    </location>
</feature>
<feature type="compositionally biased region" description="Acidic residues" evidence="2">
    <location>
        <begin position="447"/>
        <end position="467"/>
    </location>
</feature>
<gene>
    <name evidence="4" type="primary">PLESTB003685</name>
    <name evidence="4" type="ORF">PLESTB_001912500</name>
</gene>
<evidence type="ECO:0000313" key="4">
    <source>
        <dbReference type="EMBL" id="GLC62555.1"/>
    </source>
</evidence>
<evidence type="ECO:0000259" key="3">
    <source>
        <dbReference type="Pfam" id="PF01551"/>
    </source>
</evidence>
<comment type="caution">
    <text evidence="4">The sequence shown here is derived from an EMBL/GenBank/DDBJ whole genome shotgun (WGS) entry which is preliminary data.</text>
</comment>
<dbReference type="CDD" id="cd12797">
    <property type="entry name" value="M23_peptidase"/>
    <property type="match status" value="1"/>
</dbReference>
<feature type="region of interest" description="Disordered" evidence="2">
    <location>
        <begin position="298"/>
        <end position="531"/>
    </location>
</feature>
<dbReference type="PRINTS" id="PR01217">
    <property type="entry name" value="PRICHEXTENSN"/>
</dbReference>
<sequence length="675" mass="69750">MPRDSSRRPAKPDLRHRASSPVSALAAFSALVALSVAVSSGVTPGAGEERGAAFGASAGSSTSSERSDSGWSLFASGQERQHPPAAPLRQNRSTSPVRDGATGNGSWRQGTGPGDGDRNAASTVRPGRHAPRLYSGELPVNTLIAPTTPGAVLTGGTFGWRIAPDRGDREFHNGTDVSAAAGLPVVAAAEGEVTAVFWDVWGGNRVEVTHADGLRTTYNHLQDVRVATGDRLTASEQLGSVGATGTRVTGPNLHLETWVDGQAVDPQSFDWVDGLRVIPASRSKYSLEVPVPALPEDETAAKKKAASGEETADQKKVAQRKAAEQKAAATKKVTKEPQPTAEPSAPAKPSPTPTPAPPAAQKPTAPQTKPVKPAKPAPAATPPGPLTAPSKPAPPKPAPPKPAPPPSAPPPSAPPPSADTGKEKDLLPGVAPRVPDTRRDTDRDGTLDIEDTDLDGDGIDNEADDNLDGDKFVDEVDPDMDGDGLLNEGDPDIDGDGILNDKEEGPIRPARVTRRTLMSGRPSRAEDQGADDAVVADSEAFEAQDPGDGALDHQAVSIQMSFGLDPTAGNTHFDAWAAPWLHGTSAPIAHTGGGHHQEFEETAVVGVGGRGVNVQGQAVAVSEQRQPGGVSGPVPQSRWQVNDTEVCSTNKMPSTAAQSSIHAAYRDLAAALGAG</sequence>
<proteinExistence type="predicted"/>
<keyword evidence="1" id="KW-0732">Signal</keyword>
<accession>A0A9W6C339</accession>
<evidence type="ECO:0000256" key="2">
    <source>
        <dbReference type="SAM" id="MobiDB-lite"/>
    </source>
</evidence>
<feature type="compositionally biased region" description="Basic and acidic residues" evidence="2">
    <location>
        <begin position="312"/>
        <end position="324"/>
    </location>
</feature>
<protein>
    <recommendedName>
        <fullName evidence="3">M23ase beta-sheet core domain-containing protein</fullName>
    </recommendedName>
</protein>
<feature type="compositionally biased region" description="Pro residues" evidence="2">
    <location>
        <begin position="346"/>
        <end position="360"/>
    </location>
</feature>
<dbReference type="Proteomes" id="UP001165080">
    <property type="component" value="Unassembled WGS sequence"/>
</dbReference>
<dbReference type="PANTHER" id="PTHR21666:SF289">
    <property type="entry name" value="L-ALA--D-GLU ENDOPEPTIDASE"/>
    <property type="match status" value="1"/>
</dbReference>
<feature type="domain" description="M23ase beta-sheet core" evidence="3">
    <location>
        <begin position="171"/>
        <end position="266"/>
    </location>
</feature>
<dbReference type="InterPro" id="IPR011055">
    <property type="entry name" value="Dup_hybrid_motif"/>
</dbReference>
<dbReference type="InterPro" id="IPR050570">
    <property type="entry name" value="Cell_wall_metabolism_enzyme"/>
</dbReference>
<feature type="compositionally biased region" description="Low complexity" evidence="2">
    <location>
        <begin position="52"/>
        <end position="72"/>
    </location>
</feature>
<dbReference type="GO" id="GO:0004222">
    <property type="term" value="F:metalloendopeptidase activity"/>
    <property type="evidence" value="ECO:0007669"/>
    <property type="project" value="TreeGrafter"/>
</dbReference>
<name>A0A9W6C339_9CHLO</name>
<keyword evidence="5" id="KW-1185">Reference proteome</keyword>
<dbReference type="PANTHER" id="PTHR21666">
    <property type="entry name" value="PEPTIDASE-RELATED"/>
    <property type="match status" value="1"/>
</dbReference>
<organism evidence="4 5">
    <name type="scientific">Pleodorina starrii</name>
    <dbReference type="NCBI Taxonomy" id="330485"/>
    <lineage>
        <taxon>Eukaryota</taxon>
        <taxon>Viridiplantae</taxon>
        <taxon>Chlorophyta</taxon>
        <taxon>core chlorophytes</taxon>
        <taxon>Chlorophyceae</taxon>
        <taxon>CS clade</taxon>
        <taxon>Chlamydomonadales</taxon>
        <taxon>Volvocaceae</taxon>
        <taxon>Pleodorina</taxon>
    </lineage>
</organism>
<dbReference type="Gene3D" id="2.70.70.10">
    <property type="entry name" value="Glucose Permease (Domain IIA)"/>
    <property type="match status" value="1"/>
</dbReference>
<dbReference type="AlphaFoldDB" id="A0A9W6C339"/>
<dbReference type="InterPro" id="IPR016047">
    <property type="entry name" value="M23ase_b-sheet_dom"/>
</dbReference>
<reference evidence="4 5" key="1">
    <citation type="journal article" date="2023" name="Commun. Biol.">
        <title>Reorganization of the ancestral sex-determining regions during the evolution of trioecy in Pleodorina starrii.</title>
        <authorList>
            <person name="Takahashi K."/>
            <person name="Suzuki S."/>
            <person name="Kawai-Toyooka H."/>
            <person name="Yamamoto K."/>
            <person name="Hamaji T."/>
            <person name="Ootsuki R."/>
            <person name="Yamaguchi H."/>
            <person name="Kawachi M."/>
            <person name="Higashiyama T."/>
            <person name="Nozaki H."/>
        </authorList>
    </citation>
    <scope>NUCLEOTIDE SEQUENCE [LARGE SCALE GENOMIC DNA]</scope>
    <source>
        <strain evidence="4 5">NIES-4479</strain>
    </source>
</reference>
<feature type="compositionally biased region" description="Pro residues" evidence="2">
    <location>
        <begin position="373"/>
        <end position="417"/>
    </location>
</feature>
<feature type="region of interest" description="Disordered" evidence="2">
    <location>
        <begin position="1"/>
        <end position="21"/>
    </location>
</feature>
<evidence type="ECO:0000313" key="5">
    <source>
        <dbReference type="Proteomes" id="UP001165080"/>
    </source>
</evidence>
<evidence type="ECO:0000256" key="1">
    <source>
        <dbReference type="ARBA" id="ARBA00022729"/>
    </source>
</evidence>
<feature type="compositionally biased region" description="Basic and acidic residues" evidence="2">
    <location>
        <begin position="1"/>
        <end position="16"/>
    </location>
</feature>
<dbReference type="EMBL" id="BRXU01000066">
    <property type="protein sequence ID" value="GLC62555.1"/>
    <property type="molecule type" value="Genomic_DNA"/>
</dbReference>